<organism evidence="2 3">
    <name type="scientific">Amycolatopsis marina</name>
    <dbReference type="NCBI Taxonomy" id="490629"/>
    <lineage>
        <taxon>Bacteria</taxon>
        <taxon>Bacillati</taxon>
        <taxon>Actinomycetota</taxon>
        <taxon>Actinomycetes</taxon>
        <taxon>Pseudonocardiales</taxon>
        <taxon>Pseudonocardiaceae</taxon>
        <taxon>Amycolatopsis</taxon>
    </lineage>
</organism>
<evidence type="ECO:0008006" key="4">
    <source>
        <dbReference type="Google" id="ProtNLM"/>
    </source>
</evidence>
<dbReference type="Proteomes" id="UP000243799">
    <property type="component" value="Unassembled WGS sequence"/>
</dbReference>
<dbReference type="EMBL" id="FOKG01000015">
    <property type="protein sequence ID" value="SFB51554.1"/>
    <property type="molecule type" value="Genomic_DNA"/>
</dbReference>
<name>A0A1I1BMC1_9PSEU</name>
<accession>A0A1I1BMC1</accession>
<evidence type="ECO:0000313" key="3">
    <source>
        <dbReference type="Proteomes" id="UP000243799"/>
    </source>
</evidence>
<proteinExistence type="predicted"/>
<dbReference type="STRING" id="490629.SAMN05216266_115115"/>
<evidence type="ECO:0000313" key="2">
    <source>
        <dbReference type="EMBL" id="SFB51554.1"/>
    </source>
</evidence>
<feature type="transmembrane region" description="Helical" evidence="1">
    <location>
        <begin position="69"/>
        <end position="91"/>
    </location>
</feature>
<gene>
    <name evidence="2" type="ORF">SAMN05216266_115115</name>
</gene>
<feature type="transmembrane region" description="Helical" evidence="1">
    <location>
        <begin position="170"/>
        <end position="187"/>
    </location>
</feature>
<protein>
    <recommendedName>
        <fullName evidence="4">DUF998 domain-containing protein</fullName>
    </recommendedName>
</protein>
<dbReference type="Pfam" id="PF06197">
    <property type="entry name" value="DUF998"/>
    <property type="match status" value="1"/>
</dbReference>
<feature type="transmembrane region" description="Helical" evidence="1">
    <location>
        <begin position="130"/>
        <end position="150"/>
    </location>
</feature>
<keyword evidence="1" id="KW-1133">Transmembrane helix</keyword>
<feature type="transmembrane region" description="Helical" evidence="1">
    <location>
        <begin position="12"/>
        <end position="33"/>
    </location>
</feature>
<reference evidence="3" key="1">
    <citation type="submission" date="2016-10" db="EMBL/GenBank/DDBJ databases">
        <authorList>
            <person name="Varghese N."/>
            <person name="Submissions S."/>
        </authorList>
    </citation>
    <scope>NUCLEOTIDE SEQUENCE [LARGE SCALE GENOMIC DNA]</scope>
    <source>
        <strain evidence="3">CGMCC 4.3568</strain>
    </source>
</reference>
<keyword evidence="1" id="KW-0472">Membrane</keyword>
<evidence type="ECO:0000256" key="1">
    <source>
        <dbReference type="SAM" id="Phobius"/>
    </source>
</evidence>
<feature type="transmembrane region" description="Helical" evidence="1">
    <location>
        <begin position="207"/>
        <end position="228"/>
    </location>
</feature>
<dbReference type="AlphaFoldDB" id="A0A1I1BMC1"/>
<dbReference type="InterPro" id="IPR009339">
    <property type="entry name" value="DUF998"/>
</dbReference>
<keyword evidence="1" id="KW-0812">Transmembrane</keyword>
<keyword evidence="3" id="KW-1185">Reference proteome</keyword>
<feature type="transmembrane region" description="Helical" evidence="1">
    <location>
        <begin position="98"/>
        <end position="118"/>
    </location>
</feature>
<dbReference type="OrthoDB" id="3619329at2"/>
<sequence length="258" mass="28193">MGGDRTQARRARWLGLFSLMACLLALMSLVGLVRSLVAMTYLNVRFVHEVNPVSRAVSYYVFTEHGAEVFAATLVVLAVATLTILIGLVQLRVRIGPAATTLFGVWCLGLVLCAVFPTDNAPRIESVHGLIHQFAGASLFASLPLAGLALARSLRSQPDWAGTGRTVRRLALGAAALAVAYLVARLPDLLPWFTFPAFADFRAYSGLIQRLLFVLELAMLLVLATRLLTVSWTRLRNRPDRVAVPTDLLRAQDEVIRS</sequence>